<feature type="domain" description="Maltose/galactoside acetyltransferase" evidence="3">
    <location>
        <begin position="7"/>
        <end position="62"/>
    </location>
</feature>
<dbReference type="SMART" id="SM01266">
    <property type="entry name" value="Mac"/>
    <property type="match status" value="1"/>
</dbReference>
<dbReference type="InterPro" id="IPR024688">
    <property type="entry name" value="Mac_dom"/>
</dbReference>
<gene>
    <name evidence="4" type="ORF">FVE85_1979</name>
</gene>
<comment type="similarity">
    <text evidence="1">Belongs to the transferase hexapeptide repeat family.</text>
</comment>
<proteinExistence type="inferred from homology"/>
<keyword evidence="2 4" id="KW-0808">Transferase</keyword>
<dbReference type="Gene3D" id="2.160.10.10">
    <property type="entry name" value="Hexapeptide repeat proteins"/>
    <property type="match status" value="1"/>
</dbReference>
<dbReference type="OrthoDB" id="25818at2759"/>
<dbReference type="Pfam" id="PF00132">
    <property type="entry name" value="Hexapep"/>
    <property type="match status" value="1"/>
</dbReference>
<dbReference type="Proteomes" id="UP000324585">
    <property type="component" value="Unassembled WGS sequence"/>
</dbReference>
<dbReference type="InterPro" id="IPR051159">
    <property type="entry name" value="Hexapeptide_acetyltransf"/>
</dbReference>
<comment type="caution">
    <text evidence="4">The sequence shown here is derived from an EMBL/GenBank/DDBJ whole genome shotgun (WGS) entry which is preliminary data.</text>
</comment>
<accession>A0A5J4YYM9</accession>
<dbReference type="Pfam" id="PF12464">
    <property type="entry name" value="Mac"/>
    <property type="match status" value="1"/>
</dbReference>
<reference evidence="5" key="1">
    <citation type="journal article" date="2019" name="Nat. Commun.">
        <title>Expansion of phycobilisome linker gene families in mesophilic red algae.</title>
        <authorList>
            <person name="Lee J."/>
            <person name="Kim D."/>
            <person name="Bhattacharya D."/>
            <person name="Yoon H.S."/>
        </authorList>
    </citation>
    <scope>NUCLEOTIDE SEQUENCE [LARGE SCALE GENOMIC DNA]</scope>
    <source>
        <strain evidence="5">CCMP 1328</strain>
    </source>
</reference>
<sequence>MEEDSMKAKMLRGELYIATDPELAAERMRCREILWELNSVAPKHAQQQIPTLVSRLFANVGKNVWVEPPFRCDYGKNITVGDNFYCNFDCCFLDVCQINVGSNVLLGPAVQVYTASHPLSASLRREGYEDGSPITIGNDVWIGGGAILLPGVSIGSNVVIGAGSVVTKSIPDNVIAAGNPCKVLRPNASHREPPRQET</sequence>
<dbReference type="PANTHER" id="PTHR23416:SF23">
    <property type="entry name" value="ACETYLTRANSFERASE C18B11.09C-RELATED"/>
    <property type="match status" value="1"/>
</dbReference>
<organism evidence="4 5">
    <name type="scientific">Porphyridium purpureum</name>
    <name type="common">Red alga</name>
    <name type="synonym">Porphyridium cruentum</name>
    <dbReference type="NCBI Taxonomy" id="35688"/>
    <lineage>
        <taxon>Eukaryota</taxon>
        <taxon>Rhodophyta</taxon>
        <taxon>Bangiophyceae</taxon>
        <taxon>Porphyridiales</taxon>
        <taxon>Porphyridiaceae</taxon>
        <taxon>Porphyridium</taxon>
    </lineage>
</organism>
<dbReference type="InterPro" id="IPR001451">
    <property type="entry name" value="Hexapep"/>
</dbReference>
<dbReference type="PANTHER" id="PTHR23416">
    <property type="entry name" value="SIALIC ACID SYNTHASE-RELATED"/>
    <property type="match status" value="1"/>
</dbReference>
<dbReference type="SUPFAM" id="SSF51161">
    <property type="entry name" value="Trimeric LpxA-like enzymes"/>
    <property type="match status" value="1"/>
</dbReference>
<evidence type="ECO:0000313" key="5">
    <source>
        <dbReference type="Proteomes" id="UP000324585"/>
    </source>
</evidence>
<evidence type="ECO:0000259" key="3">
    <source>
        <dbReference type="SMART" id="SM01266"/>
    </source>
</evidence>
<keyword evidence="5" id="KW-1185">Reference proteome</keyword>
<dbReference type="CDD" id="cd03357">
    <property type="entry name" value="LbH_MAT_GAT"/>
    <property type="match status" value="1"/>
</dbReference>
<name>A0A5J4YYM9_PORPP</name>
<evidence type="ECO:0000256" key="2">
    <source>
        <dbReference type="ARBA" id="ARBA00022679"/>
    </source>
</evidence>
<dbReference type="PROSITE" id="PS00101">
    <property type="entry name" value="HEXAPEP_TRANSFERASES"/>
    <property type="match status" value="1"/>
</dbReference>
<dbReference type="FunFam" id="2.160.10.10:FF:000008">
    <property type="entry name" value="Maltose O-acetyltransferase"/>
    <property type="match status" value="1"/>
</dbReference>
<dbReference type="AlphaFoldDB" id="A0A5J4YYM9"/>
<dbReference type="GO" id="GO:0008374">
    <property type="term" value="F:O-acyltransferase activity"/>
    <property type="evidence" value="ECO:0007669"/>
    <property type="project" value="TreeGrafter"/>
</dbReference>
<evidence type="ECO:0000313" key="4">
    <source>
        <dbReference type="EMBL" id="KAA8495824.1"/>
    </source>
</evidence>
<dbReference type="InterPro" id="IPR018357">
    <property type="entry name" value="Hexapep_transf_CS"/>
</dbReference>
<dbReference type="GO" id="GO:0016407">
    <property type="term" value="F:acetyltransferase activity"/>
    <property type="evidence" value="ECO:0007669"/>
    <property type="project" value="InterPro"/>
</dbReference>
<protein>
    <submittedName>
        <fullName evidence="4">Maltose O-acetyltransferase</fullName>
    </submittedName>
</protein>
<dbReference type="InterPro" id="IPR011004">
    <property type="entry name" value="Trimer_LpxA-like_sf"/>
</dbReference>
<evidence type="ECO:0000256" key="1">
    <source>
        <dbReference type="ARBA" id="ARBA00007274"/>
    </source>
</evidence>
<dbReference type="EMBL" id="VRMN01000003">
    <property type="protein sequence ID" value="KAA8495824.1"/>
    <property type="molecule type" value="Genomic_DNA"/>
</dbReference>
<dbReference type="OMA" id="CVILDCN"/>